<organism evidence="1">
    <name type="scientific">Cladocopium goreaui</name>
    <dbReference type="NCBI Taxonomy" id="2562237"/>
    <lineage>
        <taxon>Eukaryota</taxon>
        <taxon>Sar</taxon>
        <taxon>Alveolata</taxon>
        <taxon>Dinophyceae</taxon>
        <taxon>Suessiales</taxon>
        <taxon>Symbiodiniaceae</taxon>
        <taxon>Cladocopium</taxon>
    </lineage>
</organism>
<reference evidence="2" key="2">
    <citation type="submission" date="2024-04" db="EMBL/GenBank/DDBJ databases">
        <authorList>
            <person name="Chen Y."/>
            <person name="Shah S."/>
            <person name="Dougan E. K."/>
            <person name="Thang M."/>
            <person name="Chan C."/>
        </authorList>
    </citation>
    <scope>NUCLEOTIDE SEQUENCE [LARGE SCALE GENOMIC DNA]</scope>
</reference>
<name>A0A9P1DNJ6_9DINO</name>
<evidence type="ECO:0000313" key="2">
    <source>
        <dbReference type="EMBL" id="CAL1166111.1"/>
    </source>
</evidence>
<evidence type="ECO:0000313" key="3">
    <source>
        <dbReference type="Proteomes" id="UP001152797"/>
    </source>
</evidence>
<dbReference type="Proteomes" id="UP001152797">
    <property type="component" value="Unassembled WGS sequence"/>
</dbReference>
<reference evidence="1" key="1">
    <citation type="submission" date="2022-10" db="EMBL/GenBank/DDBJ databases">
        <authorList>
            <person name="Chen Y."/>
            <person name="Dougan E. K."/>
            <person name="Chan C."/>
            <person name="Rhodes N."/>
            <person name="Thang M."/>
        </authorList>
    </citation>
    <scope>NUCLEOTIDE SEQUENCE</scope>
</reference>
<dbReference type="AlphaFoldDB" id="A0A9P1DNJ6"/>
<gene>
    <name evidence="1" type="ORF">C1SCF055_LOCUS37766</name>
</gene>
<dbReference type="EMBL" id="CAMXCT020005558">
    <property type="protein sequence ID" value="CAL1166111.1"/>
    <property type="molecule type" value="Genomic_DNA"/>
</dbReference>
<dbReference type="EMBL" id="CAMXCT010005558">
    <property type="protein sequence ID" value="CAI4012736.1"/>
    <property type="molecule type" value="Genomic_DNA"/>
</dbReference>
<comment type="caution">
    <text evidence="1">The sequence shown here is derived from an EMBL/GenBank/DDBJ whole genome shotgun (WGS) entry which is preliminary data.</text>
</comment>
<proteinExistence type="predicted"/>
<dbReference type="EMBL" id="CAMXCT030005558">
    <property type="protein sequence ID" value="CAL4800048.1"/>
    <property type="molecule type" value="Genomic_DNA"/>
</dbReference>
<protein>
    <submittedName>
        <fullName evidence="1">Uncharacterized protein</fullName>
    </submittedName>
</protein>
<accession>A0A9P1DNJ6</accession>
<evidence type="ECO:0000313" key="1">
    <source>
        <dbReference type="EMBL" id="CAI4012736.1"/>
    </source>
</evidence>
<sequence>MQCPCLIVRVGPPASNQYVRACLDVLQNVLDYRVTEAACRLEEVGVAKHSSWRFVALHGSLGNLSIPPMPSSGKLFVRDVQPVEKNMPLAFVVGWRRIAELEDFWQKLRHSKCSFTGKARAVRTVAWPRSLHAISNAPVGDSVWTELRRRTKWALSLDKAGVNSHLLGLLEFGLDPQYAGLLQTIKDARTFQPLDFCASLVFPCAVGALDLPPNSAAQIALTRVQLYLVGGSVTEDMKSKWSGRSNVCVWCGQEDSLRHRFWICPKYATQRLELAPDALRLLPDIPGPLALRGWAL</sequence>
<keyword evidence="3" id="KW-1185">Reference proteome</keyword>